<proteinExistence type="predicted"/>
<keyword evidence="2" id="KW-1185">Reference proteome</keyword>
<dbReference type="Proteomes" id="UP001153269">
    <property type="component" value="Unassembled WGS sequence"/>
</dbReference>
<accession>A0A9N7TVT5</accession>
<gene>
    <name evidence="1" type="ORF">PLEPLA_LOCUS7940</name>
</gene>
<comment type="caution">
    <text evidence="1">The sequence shown here is derived from an EMBL/GenBank/DDBJ whole genome shotgun (WGS) entry which is preliminary data.</text>
</comment>
<dbReference type="AlphaFoldDB" id="A0A9N7TVT5"/>
<name>A0A9N7TVT5_PLEPL</name>
<evidence type="ECO:0000313" key="2">
    <source>
        <dbReference type="Proteomes" id="UP001153269"/>
    </source>
</evidence>
<reference evidence="1" key="1">
    <citation type="submission" date="2020-03" db="EMBL/GenBank/DDBJ databases">
        <authorList>
            <person name="Weist P."/>
        </authorList>
    </citation>
    <scope>NUCLEOTIDE SEQUENCE</scope>
</reference>
<dbReference type="EMBL" id="CADEAL010000432">
    <property type="protein sequence ID" value="CAB1420065.1"/>
    <property type="molecule type" value="Genomic_DNA"/>
</dbReference>
<organism evidence="1 2">
    <name type="scientific">Pleuronectes platessa</name>
    <name type="common">European plaice</name>
    <dbReference type="NCBI Taxonomy" id="8262"/>
    <lineage>
        <taxon>Eukaryota</taxon>
        <taxon>Metazoa</taxon>
        <taxon>Chordata</taxon>
        <taxon>Craniata</taxon>
        <taxon>Vertebrata</taxon>
        <taxon>Euteleostomi</taxon>
        <taxon>Actinopterygii</taxon>
        <taxon>Neopterygii</taxon>
        <taxon>Teleostei</taxon>
        <taxon>Neoteleostei</taxon>
        <taxon>Acanthomorphata</taxon>
        <taxon>Carangaria</taxon>
        <taxon>Pleuronectiformes</taxon>
        <taxon>Pleuronectoidei</taxon>
        <taxon>Pleuronectidae</taxon>
        <taxon>Pleuronectes</taxon>
    </lineage>
</organism>
<evidence type="ECO:0000313" key="1">
    <source>
        <dbReference type="EMBL" id="CAB1420065.1"/>
    </source>
</evidence>
<sequence>MSPLFSARLLPSISPRSHLWDAARPCPCYNITDSKVNELKWRGEGERRGSLRGASCKPAAVEPLVPQLPLCWVFCLHLSAYLQDRLCQPSCRITPVIFHRAERREAVTERLQ</sequence>
<protein>
    <submittedName>
        <fullName evidence="1">Uncharacterized protein</fullName>
    </submittedName>
</protein>